<name>A0A2P5CE96_PARAD</name>
<evidence type="ECO:0000313" key="1">
    <source>
        <dbReference type="EMBL" id="PON59325.1"/>
    </source>
</evidence>
<protein>
    <submittedName>
        <fullName evidence="1">Uncharacterized protein</fullName>
    </submittedName>
</protein>
<sequence length="238" mass="26037">MRAPDFLLARDVPSLSREYKDPIREGLFTNTAITSLPPFLQRASSKDTQYSFPALEVAAFRISAIESKLPWRTIPVVPSGFSARVARIARESVTRSSSASADIKRLTSRGTVPAASTLLWFPGCARSPKMATNAFFLPRSVPFLMSSIKAGTVSGFSPIRILFSSTEARTSTSTSKPPLWTMLALHSECLERFKRAAVAFSWVNESVESNSINNGGITPASTKQDLFKTLVLERTLVS</sequence>
<comment type="caution">
    <text evidence="1">The sequence shown here is derived from an EMBL/GenBank/DDBJ whole genome shotgun (WGS) entry which is preliminary data.</text>
</comment>
<proteinExistence type="predicted"/>
<accession>A0A2P5CE96</accession>
<dbReference type="OrthoDB" id="10302358at2759"/>
<dbReference type="Proteomes" id="UP000237105">
    <property type="component" value="Unassembled WGS sequence"/>
</dbReference>
<evidence type="ECO:0000313" key="2">
    <source>
        <dbReference type="Proteomes" id="UP000237105"/>
    </source>
</evidence>
<dbReference type="EMBL" id="JXTB01000141">
    <property type="protein sequence ID" value="PON59325.1"/>
    <property type="molecule type" value="Genomic_DNA"/>
</dbReference>
<organism evidence="1 2">
    <name type="scientific">Parasponia andersonii</name>
    <name type="common">Sponia andersonii</name>
    <dbReference type="NCBI Taxonomy" id="3476"/>
    <lineage>
        <taxon>Eukaryota</taxon>
        <taxon>Viridiplantae</taxon>
        <taxon>Streptophyta</taxon>
        <taxon>Embryophyta</taxon>
        <taxon>Tracheophyta</taxon>
        <taxon>Spermatophyta</taxon>
        <taxon>Magnoliopsida</taxon>
        <taxon>eudicotyledons</taxon>
        <taxon>Gunneridae</taxon>
        <taxon>Pentapetalae</taxon>
        <taxon>rosids</taxon>
        <taxon>fabids</taxon>
        <taxon>Rosales</taxon>
        <taxon>Cannabaceae</taxon>
        <taxon>Parasponia</taxon>
    </lineage>
</organism>
<keyword evidence="2" id="KW-1185">Reference proteome</keyword>
<reference evidence="2" key="1">
    <citation type="submission" date="2016-06" db="EMBL/GenBank/DDBJ databases">
        <title>Parallel loss of symbiosis genes in relatives of nitrogen-fixing non-legume Parasponia.</title>
        <authorList>
            <person name="Van Velzen R."/>
            <person name="Holmer R."/>
            <person name="Bu F."/>
            <person name="Rutten L."/>
            <person name="Van Zeijl A."/>
            <person name="Liu W."/>
            <person name="Santuari L."/>
            <person name="Cao Q."/>
            <person name="Sharma T."/>
            <person name="Shen D."/>
            <person name="Roswanjaya Y."/>
            <person name="Wardhani T."/>
            <person name="Kalhor M.S."/>
            <person name="Jansen J."/>
            <person name="Van den Hoogen J."/>
            <person name="Gungor B."/>
            <person name="Hartog M."/>
            <person name="Hontelez J."/>
            <person name="Verver J."/>
            <person name="Yang W.-C."/>
            <person name="Schijlen E."/>
            <person name="Repin R."/>
            <person name="Schilthuizen M."/>
            <person name="Schranz E."/>
            <person name="Heidstra R."/>
            <person name="Miyata K."/>
            <person name="Fedorova E."/>
            <person name="Kohlen W."/>
            <person name="Bisseling T."/>
            <person name="Smit S."/>
            <person name="Geurts R."/>
        </authorList>
    </citation>
    <scope>NUCLEOTIDE SEQUENCE [LARGE SCALE GENOMIC DNA]</scope>
    <source>
        <strain evidence="2">cv. WU1-14</strain>
    </source>
</reference>
<dbReference type="AlphaFoldDB" id="A0A2P5CE96"/>
<gene>
    <name evidence="1" type="ORF">PanWU01x14_160740</name>
</gene>